<protein>
    <recommendedName>
        <fullName evidence="3">DNA recombination protein RmuC homolog</fullName>
    </recommendedName>
</protein>
<feature type="region of interest" description="Disordered" evidence="6">
    <location>
        <begin position="361"/>
        <end position="382"/>
    </location>
</feature>
<comment type="function">
    <text evidence="1">Involved in DNA recombination.</text>
</comment>
<dbReference type="Pfam" id="PF02646">
    <property type="entry name" value="RmuC"/>
    <property type="match status" value="1"/>
</dbReference>
<name>A0A6A7Y2T7_9HYPH</name>
<keyword evidence="5" id="KW-0233">DNA recombination</keyword>
<evidence type="ECO:0000256" key="3">
    <source>
        <dbReference type="ARBA" id="ARBA00021840"/>
    </source>
</evidence>
<gene>
    <name evidence="7" type="primary">rmuC</name>
    <name evidence="7" type="ORF">F0357_10425</name>
</gene>
<evidence type="ECO:0000313" key="8">
    <source>
        <dbReference type="Proteomes" id="UP000332515"/>
    </source>
</evidence>
<dbReference type="InterPro" id="IPR003798">
    <property type="entry name" value="DNA_recombination_RmuC"/>
</dbReference>
<dbReference type="EMBL" id="VWNA01000001">
    <property type="protein sequence ID" value="MQT13056.1"/>
    <property type="molecule type" value="Genomic_DNA"/>
</dbReference>
<keyword evidence="4" id="KW-0175">Coiled coil</keyword>
<sequence>MQDIVFSIAETSVSGWPLVAAAALALLVAGLVGAALARAGGHGESDEAHERLEALQRAQEETAVRLKTMAEIFGSRQSDLARALTDRLDGLGHRLGQTMTEGTQATHENLRRLAERLAVIDKAERTIGDLTGHVRQLERIFADKQSRGAFGQGRMEAIVRDGLPEGTFAFQATLSNGTRPDCVVRLPNGQPVLVIDAKFPLEAWSRVRAAETPDATKAAEAQFRRDVMKHVEDLRARYQIPGETQDTTLLFIPSESLFAELHERYEDVVAKALAGRVVFVSPSLLMLSIQLVQSILRDERMREQAHLIQSEVRKLVEDIVRLDERVRALGKHFGQVTNDIDQIVISTDKIARRGNRLESLEVDDGRTERAASPAEPAARRAV</sequence>
<dbReference type="PANTHER" id="PTHR30563:SF0">
    <property type="entry name" value="DNA RECOMBINATION PROTEIN RMUC"/>
    <property type="match status" value="1"/>
</dbReference>
<dbReference type="Proteomes" id="UP000332515">
    <property type="component" value="Unassembled WGS sequence"/>
</dbReference>
<evidence type="ECO:0000256" key="2">
    <source>
        <dbReference type="ARBA" id="ARBA00009840"/>
    </source>
</evidence>
<dbReference type="PANTHER" id="PTHR30563">
    <property type="entry name" value="DNA RECOMBINATION PROTEIN RMUC"/>
    <property type="match status" value="1"/>
</dbReference>
<dbReference type="AlphaFoldDB" id="A0A6A7Y2T7"/>
<dbReference type="RefSeq" id="WP_153480818.1">
    <property type="nucleotide sequence ID" value="NZ_VWNA01000001.1"/>
</dbReference>
<evidence type="ECO:0000313" key="7">
    <source>
        <dbReference type="EMBL" id="MQT13056.1"/>
    </source>
</evidence>
<keyword evidence="8" id="KW-1185">Reference proteome</keyword>
<proteinExistence type="inferred from homology"/>
<evidence type="ECO:0000256" key="1">
    <source>
        <dbReference type="ARBA" id="ARBA00003416"/>
    </source>
</evidence>
<evidence type="ECO:0000256" key="6">
    <source>
        <dbReference type="SAM" id="MobiDB-lite"/>
    </source>
</evidence>
<feature type="compositionally biased region" description="Low complexity" evidence="6">
    <location>
        <begin position="370"/>
        <end position="382"/>
    </location>
</feature>
<organism evidence="7 8">
    <name type="scientific">Segnochrobactrum spirostomi</name>
    <dbReference type="NCBI Taxonomy" id="2608987"/>
    <lineage>
        <taxon>Bacteria</taxon>
        <taxon>Pseudomonadati</taxon>
        <taxon>Pseudomonadota</taxon>
        <taxon>Alphaproteobacteria</taxon>
        <taxon>Hyphomicrobiales</taxon>
        <taxon>Segnochrobactraceae</taxon>
        <taxon>Segnochrobactrum</taxon>
    </lineage>
</organism>
<accession>A0A6A7Y2T7</accession>
<reference evidence="7 8" key="1">
    <citation type="submission" date="2019-09" db="EMBL/GenBank/DDBJ databases">
        <title>Segnochrobactrum spirostomi gen. nov., sp. nov., isolated from the ciliate Spirostomum cf. yagiui and description of a novel family, Segnochrobactraceae fam. nov. within the order Rhizobiales of the class Alphaproteobacteria.</title>
        <authorList>
            <person name="Akter S."/>
            <person name="Shazib S.U.A."/>
            <person name="Shin M.K."/>
        </authorList>
    </citation>
    <scope>NUCLEOTIDE SEQUENCE [LARGE SCALE GENOMIC DNA]</scope>
    <source>
        <strain evidence="7 8">Sp-1</strain>
    </source>
</reference>
<evidence type="ECO:0000256" key="4">
    <source>
        <dbReference type="ARBA" id="ARBA00023054"/>
    </source>
</evidence>
<comment type="similarity">
    <text evidence="2">Belongs to the RmuC family.</text>
</comment>
<evidence type="ECO:0000256" key="5">
    <source>
        <dbReference type="ARBA" id="ARBA00023172"/>
    </source>
</evidence>
<dbReference type="GO" id="GO:0006310">
    <property type="term" value="P:DNA recombination"/>
    <property type="evidence" value="ECO:0007669"/>
    <property type="project" value="UniProtKB-KW"/>
</dbReference>
<comment type="caution">
    <text evidence="7">The sequence shown here is derived from an EMBL/GenBank/DDBJ whole genome shotgun (WGS) entry which is preliminary data.</text>
</comment>